<dbReference type="AlphaFoldDB" id="U5T379"/>
<dbReference type="NCBIfam" id="TIGR01729">
    <property type="entry name" value="taurine_ABC_bnd"/>
    <property type="match status" value="1"/>
</dbReference>
<dbReference type="SMART" id="SM00062">
    <property type="entry name" value="PBPb"/>
    <property type="match status" value="1"/>
</dbReference>
<dbReference type="HOGENOM" id="CLU_028871_3_1_6"/>
<evidence type="ECO:0000313" key="6">
    <source>
        <dbReference type="Proteomes" id="UP000017640"/>
    </source>
</evidence>
<dbReference type="STRING" id="1335757.SPICUR_05140"/>
<dbReference type="GO" id="GO:0042918">
    <property type="term" value="P:alkanesulfonate transmembrane transport"/>
    <property type="evidence" value="ECO:0007669"/>
    <property type="project" value="TreeGrafter"/>
</dbReference>
<dbReference type="PANTHER" id="PTHR30024:SF47">
    <property type="entry name" value="TAURINE-BINDING PERIPLASMIC PROTEIN"/>
    <property type="match status" value="1"/>
</dbReference>
<dbReference type="RefSeq" id="WP_023366731.1">
    <property type="nucleotide sequence ID" value="NC_022664.1"/>
</dbReference>
<evidence type="ECO:0000256" key="2">
    <source>
        <dbReference type="ARBA" id="ARBA00010742"/>
    </source>
</evidence>
<dbReference type="InterPro" id="IPR001638">
    <property type="entry name" value="Solute-binding_3/MltF_N"/>
</dbReference>
<name>U5T379_9GAMM</name>
<dbReference type="PANTHER" id="PTHR30024">
    <property type="entry name" value="ALIPHATIC SULFONATES-BINDING PROTEIN-RELATED"/>
    <property type="match status" value="1"/>
</dbReference>
<evidence type="ECO:0000259" key="4">
    <source>
        <dbReference type="SMART" id="SM00062"/>
    </source>
</evidence>
<dbReference type="EMBL" id="CP005990">
    <property type="protein sequence ID" value="AGY92004.1"/>
    <property type="molecule type" value="Genomic_DNA"/>
</dbReference>
<proteinExistence type="inferred from homology"/>
<comment type="subcellular location">
    <subcellularLocation>
        <location evidence="1">Periplasm</location>
    </subcellularLocation>
</comment>
<sequence>MALSVAAGVAAAETVTIGHFGNPTPMQVARADAAFADATGWDIEWREFGSGTDVIAALASGDVQISELGSAPLAIAASQGVDVQLFMMAQVIGEAESLIVRDGTGIENLADLQGQRVAVPVGSTAHFSLMGALNEAGIDESDVNIINMPPDQIAAAWEQDAVDAAFIWQPVQSQIRESGELLVGADQTAEWGNPTFDGWVVDSGFAADNAESMAAFAATMNEANSAYYSDPSSFTPESQSVQTISSLTGAAPEQIPGILEGFVFLPLEEQATDTWLGSAAGTLQGTSEFLSAAGRIDGARADYSPFVNLSIVNDVLE</sequence>
<keyword evidence="6" id="KW-1185">Reference proteome</keyword>
<keyword evidence="3" id="KW-0732">Signal</keyword>
<dbReference type="eggNOG" id="COG4521">
    <property type="taxonomic scope" value="Bacteria"/>
</dbReference>
<dbReference type="GO" id="GO:0042597">
    <property type="term" value="C:periplasmic space"/>
    <property type="evidence" value="ECO:0007669"/>
    <property type="project" value="UniProtKB-SubCell"/>
</dbReference>
<comment type="similarity">
    <text evidence="2">Belongs to the bacterial solute-binding protein SsuA/TauA family.</text>
</comment>
<dbReference type="InterPro" id="IPR010068">
    <property type="entry name" value="Peri-bd_TauA"/>
</dbReference>
<evidence type="ECO:0000256" key="3">
    <source>
        <dbReference type="ARBA" id="ARBA00022729"/>
    </source>
</evidence>
<dbReference type="PATRIC" id="fig|1335757.3.peg.1002"/>
<dbReference type="Pfam" id="PF09084">
    <property type="entry name" value="NMT1"/>
    <property type="match status" value="1"/>
</dbReference>
<reference evidence="5 6" key="1">
    <citation type="journal article" date="2013" name="BMC Genomics">
        <title>Genomes of "Spiribacter", a streamlined, successful halophilic bacterium.</title>
        <authorList>
            <person name="Lopez-Perez M."/>
            <person name="Ghai R."/>
            <person name="Leon M.J."/>
            <person name="Rodriguez-Olmos A."/>
            <person name="Copa-Patino J.L."/>
            <person name="Soliveri J."/>
            <person name="Sanchez-Porro C."/>
            <person name="Ventosa A."/>
            <person name="Rodriguez-Valera F."/>
        </authorList>
    </citation>
    <scope>NUCLEOTIDE SEQUENCE [LARGE SCALE GENOMIC DNA]</scope>
    <source>
        <strain evidence="5 6">UAH-SP71</strain>
    </source>
</reference>
<gene>
    <name evidence="5" type="ORF">SPICUR_05140</name>
</gene>
<dbReference type="KEGG" id="spiu:SPICUR_05140"/>
<evidence type="ECO:0000256" key="1">
    <source>
        <dbReference type="ARBA" id="ARBA00004418"/>
    </source>
</evidence>
<accession>U5T379</accession>
<dbReference type="InterPro" id="IPR015168">
    <property type="entry name" value="SsuA/THI5"/>
</dbReference>
<evidence type="ECO:0000313" key="5">
    <source>
        <dbReference type="EMBL" id="AGY92004.1"/>
    </source>
</evidence>
<dbReference type="SUPFAM" id="SSF53850">
    <property type="entry name" value="Periplasmic binding protein-like II"/>
    <property type="match status" value="1"/>
</dbReference>
<dbReference type="Gene3D" id="3.40.190.10">
    <property type="entry name" value="Periplasmic binding protein-like II"/>
    <property type="match status" value="2"/>
</dbReference>
<protein>
    <recommendedName>
        <fullName evidence="4">Solute-binding protein family 3/N-terminal domain-containing protein</fullName>
    </recommendedName>
</protein>
<dbReference type="Proteomes" id="UP000017640">
    <property type="component" value="Chromosome"/>
</dbReference>
<feature type="domain" description="Solute-binding protein family 3/N-terminal" evidence="4">
    <location>
        <begin position="14"/>
        <end position="231"/>
    </location>
</feature>
<organism evidence="5 6">
    <name type="scientific">Spiribacter curvatus</name>
    <dbReference type="NCBI Taxonomy" id="1335757"/>
    <lineage>
        <taxon>Bacteria</taxon>
        <taxon>Pseudomonadati</taxon>
        <taxon>Pseudomonadota</taxon>
        <taxon>Gammaproteobacteria</taxon>
        <taxon>Chromatiales</taxon>
        <taxon>Ectothiorhodospiraceae</taxon>
        <taxon>Spiribacter</taxon>
    </lineage>
</organism>